<dbReference type="Proteomes" id="UP000198929">
    <property type="component" value="Unassembled WGS sequence"/>
</dbReference>
<evidence type="ECO:0000313" key="3">
    <source>
        <dbReference type="Proteomes" id="UP000198929"/>
    </source>
</evidence>
<evidence type="ECO:0000256" key="1">
    <source>
        <dbReference type="SAM" id="Phobius"/>
    </source>
</evidence>
<evidence type="ECO:0000313" key="2">
    <source>
        <dbReference type="EMBL" id="SES19675.1"/>
    </source>
</evidence>
<feature type="transmembrane region" description="Helical" evidence="1">
    <location>
        <begin position="20"/>
        <end position="38"/>
    </location>
</feature>
<name>A0A1H9VDC3_9CORY</name>
<gene>
    <name evidence="2" type="ORF">SAMN05661109_02203</name>
</gene>
<keyword evidence="1" id="KW-1133">Transmembrane helix</keyword>
<reference evidence="3" key="1">
    <citation type="submission" date="2016-10" db="EMBL/GenBank/DDBJ databases">
        <authorList>
            <person name="Varghese N."/>
            <person name="Submissions S."/>
        </authorList>
    </citation>
    <scope>NUCLEOTIDE SEQUENCE [LARGE SCALE GENOMIC DNA]</scope>
    <source>
        <strain evidence="3">DSM 20524</strain>
    </source>
</reference>
<protein>
    <submittedName>
        <fullName evidence="2">Uncharacterized protein</fullName>
    </submittedName>
</protein>
<proteinExistence type="predicted"/>
<keyword evidence="1" id="KW-0472">Membrane</keyword>
<organism evidence="2 3">
    <name type="scientific">Corynebacterium cystitidis DSM 20524</name>
    <dbReference type="NCBI Taxonomy" id="1121357"/>
    <lineage>
        <taxon>Bacteria</taxon>
        <taxon>Bacillati</taxon>
        <taxon>Actinomycetota</taxon>
        <taxon>Actinomycetes</taxon>
        <taxon>Mycobacteriales</taxon>
        <taxon>Corynebacteriaceae</taxon>
        <taxon>Corynebacterium</taxon>
    </lineage>
</organism>
<keyword evidence="1" id="KW-0812">Transmembrane</keyword>
<accession>A0A1H9VDC3</accession>
<dbReference type="STRING" id="1121357.SAMN05661109_02203"/>
<sequence length="75" mass="8150">MIWAMSIASHFTPAFYSDKWYPSAMLAVLVGVSTAIILTNGPQLATYYGYGMHATNILLLGLAHEPSAPRYDGKS</sequence>
<dbReference type="EMBL" id="FOGQ01000011">
    <property type="protein sequence ID" value="SES19675.1"/>
    <property type="molecule type" value="Genomic_DNA"/>
</dbReference>
<keyword evidence="3" id="KW-1185">Reference proteome</keyword>
<dbReference type="AlphaFoldDB" id="A0A1H9VDC3"/>